<sequence length="96" mass="10821">MKKRDNLSKKARVSESPAHWATFKRTKARIQTDHTWCSAWIGHGPLLLIIFVNDLPNSVSQSTVDIYADDTTLSTSAVVSDLPVIQQRLQDCRLDI</sequence>
<organism evidence="1 2">
    <name type="scientific">Acropora cervicornis</name>
    <name type="common">Staghorn coral</name>
    <dbReference type="NCBI Taxonomy" id="6130"/>
    <lineage>
        <taxon>Eukaryota</taxon>
        <taxon>Metazoa</taxon>
        <taxon>Cnidaria</taxon>
        <taxon>Anthozoa</taxon>
        <taxon>Hexacorallia</taxon>
        <taxon>Scleractinia</taxon>
        <taxon>Astrocoeniina</taxon>
        <taxon>Acroporidae</taxon>
        <taxon>Acropora</taxon>
    </lineage>
</organism>
<evidence type="ECO:0000313" key="2">
    <source>
        <dbReference type="Proteomes" id="UP001249851"/>
    </source>
</evidence>
<proteinExistence type="predicted"/>
<reference evidence="1" key="1">
    <citation type="journal article" date="2023" name="G3 (Bethesda)">
        <title>Whole genome assembly and annotation of the endangered Caribbean coral Acropora cervicornis.</title>
        <authorList>
            <person name="Selwyn J.D."/>
            <person name="Vollmer S.V."/>
        </authorList>
    </citation>
    <scope>NUCLEOTIDE SEQUENCE</scope>
    <source>
        <strain evidence="1">K2</strain>
    </source>
</reference>
<protein>
    <recommendedName>
        <fullName evidence="3">Reverse transcriptase domain-containing protein</fullName>
    </recommendedName>
</protein>
<gene>
    <name evidence="1" type="ORF">P5673_015008</name>
</gene>
<accession>A0AAD9QHX0</accession>
<evidence type="ECO:0000313" key="1">
    <source>
        <dbReference type="EMBL" id="KAK2561656.1"/>
    </source>
</evidence>
<dbReference type="Proteomes" id="UP001249851">
    <property type="component" value="Unassembled WGS sequence"/>
</dbReference>
<evidence type="ECO:0008006" key="3">
    <source>
        <dbReference type="Google" id="ProtNLM"/>
    </source>
</evidence>
<keyword evidence="2" id="KW-1185">Reference proteome</keyword>
<dbReference type="AlphaFoldDB" id="A0AAD9QHX0"/>
<comment type="caution">
    <text evidence="1">The sequence shown here is derived from an EMBL/GenBank/DDBJ whole genome shotgun (WGS) entry which is preliminary data.</text>
</comment>
<name>A0AAD9QHX0_ACRCE</name>
<dbReference type="EMBL" id="JARQWQ010000031">
    <property type="protein sequence ID" value="KAK2561656.1"/>
    <property type="molecule type" value="Genomic_DNA"/>
</dbReference>
<reference evidence="1" key="2">
    <citation type="journal article" date="2023" name="Science">
        <title>Genomic signatures of disease resistance in endangered staghorn corals.</title>
        <authorList>
            <person name="Vollmer S.V."/>
            <person name="Selwyn J.D."/>
            <person name="Despard B.A."/>
            <person name="Roesel C.L."/>
        </authorList>
    </citation>
    <scope>NUCLEOTIDE SEQUENCE</scope>
    <source>
        <strain evidence="1">K2</strain>
    </source>
</reference>